<evidence type="ECO:0000313" key="2">
    <source>
        <dbReference type="EMBL" id="GAW93507.1"/>
    </source>
</evidence>
<dbReference type="Gene3D" id="3.40.50.720">
    <property type="entry name" value="NAD(P)-binding Rossmann-like Domain"/>
    <property type="match status" value="1"/>
</dbReference>
<dbReference type="PANTHER" id="PTHR11092">
    <property type="entry name" value="SUGAR NUCLEOTIDE EPIMERASE RELATED"/>
    <property type="match status" value="1"/>
</dbReference>
<organism evidence="2 3">
    <name type="scientific">Calderihabitans maritimus</name>
    <dbReference type="NCBI Taxonomy" id="1246530"/>
    <lineage>
        <taxon>Bacteria</taxon>
        <taxon>Bacillati</taxon>
        <taxon>Bacillota</taxon>
        <taxon>Clostridia</taxon>
        <taxon>Neomoorellales</taxon>
        <taxon>Calderihabitantaceae</taxon>
        <taxon>Calderihabitans</taxon>
    </lineage>
</organism>
<dbReference type="AlphaFoldDB" id="A0A1Z5HVZ3"/>
<evidence type="ECO:0000259" key="1">
    <source>
        <dbReference type="Pfam" id="PF08338"/>
    </source>
</evidence>
<dbReference type="Pfam" id="PF08338">
    <property type="entry name" value="DUF1731"/>
    <property type="match status" value="1"/>
</dbReference>
<accession>A0A1Z5HVZ3</accession>
<dbReference type="InterPro" id="IPR013549">
    <property type="entry name" value="DUF1731"/>
</dbReference>
<keyword evidence="3" id="KW-1185">Reference proteome</keyword>
<dbReference type="Proteomes" id="UP000197032">
    <property type="component" value="Unassembled WGS sequence"/>
</dbReference>
<evidence type="ECO:0000313" key="3">
    <source>
        <dbReference type="Proteomes" id="UP000197032"/>
    </source>
</evidence>
<feature type="domain" description="DUF1731" evidence="1">
    <location>
        <begin position="20"/>
        <end position="65"/>
    </location>
</feature>
<protein>
    <recommendedName>
        <fullName evidence="1">DUF1731 domain-containing protein</fullName>
    </recommendedName>
</protein>
<reference evidence="3" key="1">
    <citation type="journal article" date="2017" name="Appl. Environ. Microbiol.">
        <title>Genomic analysis of Calderihabitans maritimus KKC1, a thermophilic hydrogenogenic carboxydotrophic bacterium isolated from marine sediment.</title>
        <authorList>
            <person name="Omae K."/>
            <person name="Yoneda Y."/>
            <person name="Fukuyama Y."/>
            <person name="Yoshida T."/>
            <person name="Sako Y."/>
        </authorList>
    </citation>
    <scope>NUCLEOTIDE SEQUENCE [LARGE SCALE GENOMIC DNA]</scope>
    <source>
        <strain evidence="3">KKC1</strain>
    </source>
</reference>
<name>A0A1Z5HVZ3_9FIRM</name>
<dbReference type="OrthoDB" id="9801773at2"/>
<gene>
    <name evidence="2" type="ORF">KKC1_26380</name>
</gene>
<dbReference type="PANTHER" id="PTHR11092:SF0">
    <property type="entry name" value="EPIMERASE FAMILY PROTEIN SDR39U1"/>
    <property type="match status" value="1"/>
</dbReference>
<dbReference type="EMBL" id="BDGJ01000145">
    <property type="protein sequence ID" value="GAW93507.1"/>
    <property type="molecule type" value="Genomic_DNA"/>
</dbReference>
<comment type="caution">
    <text evidence="2">The sequence shown here is derived from an EMBL/GenBank/DDBJ whole genome shotgun (WGS) entry which is preliminary data.</text>
</comment>
<sequence length="76" mass="8683">MEELAKVLGKVLKRPSWLRVPGFALRLSFGEMADMLLTGQRVLPVKLQEKGYRFKYPVVEEALKASLLNQVLVNRL</sequence>
<proteinExistence type="predicted"/>